<feature type="transmembrane region" description="Helical" evidence="8">
    <location>
        <begin position="701"/>
        <end position="719"/>
    </location>
</feature>
<dbReference type="PANTHER" id="PTHR10877:SF197">
    <property type="entry name" value="POLYCYSTIC KIDNEY DISEASE PROTEIN 1-LIKE 2"/>
    <property type="match status" value="1"/>
</dbReference>
<keyword evidence="3 8" id="KW-0812">Transmembrane</keyword>
<evidence type="ECO:0000256" key="1">
    <source>
        <dbReference type="ARBA" id="ARBA00004141"/>
    </source>
</evidence>
<feature type="transmembrane region" description="Helical" evidence="8">
    <location>
        <begin position="789"/>
        <end position="813"/>
    </location>
</feature>
<feature type="transmembrane region" description="Helical" evidence="8">
    <location>
        <begin position="435"/>
        <end position="452"/>
    </location>
</feature>
<protein>
    <submittedName>
        <fullName evidence="10">PK1L2-like protein</fullName>
    </submittedName>
</protein>
<keyword evidence="4 8" id="KW-1133">Transmembrane helix</keyword>
<comment type="caution">
    <text evidence="7">Lacks conserved residue(s) required for the propagation of feature annotation.</text>
</comment>
<feature type="transmembrane region" description="Helical" evidence="8">
    <location>
        <begin position="853"/>
        <end position="878"/>
    </location>
</feature>
<accession>A0ABY7DU53</accession>
<gene>
    <name evidence="10" type="ORF">MAR_024253</name>
</gene>
<evidence type="ECO:0000256" key="5">
    <source>
        <dbReference type="ARBA" id="ARBA00023136"/>
    </source>
</evidence>
<reference evidence="10" key="1">
    <citation type="submission" date="2022-11" db="EMBL/GenBank/DDBJ databases">
        <title>Centuries of genome instability and evolution in soft-shell clam transmissible cancer (bioRxiv).</title>
        <authorList>
            <person name="Hart S.F.M."/>
            <person name="Yonemitsu M.A."/>
            <person name="Giersch R.M."/>
            <person name="Beal B.F."/>
            <person name="Arriagada G."/>
            <person name="Davis B.W."/>
            <person name="Ostrander E.A."/>
            <person name="Goff S.P."/>
            <person name="Metzger M.J."/>
        </authorList>
    </citation>
    <scope>NUCLEOTIDE SEQUENCE</scope>
    <source>
        <strain evidence="10">MELC-2E11</strain>
        <tissue evidence="10">Siphon/mantle</tissue>
    </source>
</reference>
<evidence type="ECO:0000256" key="8">
    <source>
        <dbReference type="SAM" id="Phobius"/>
    </source>
</evidence>
<evidence type="ECO:0000256" key="4">
    <source>
        <dbReference type="ARBA" id="ARBA00022989"/>
    </source>
</evidence>
<feature type="transmembrane region" description="Helical" evidence="8">
    <location>
        <begin position="350"/>
        <end position="371"/>
    </location>
</feature>
<comment type="similarity">
    <text evidence="2">Belongs to the polycystin family.</text>
</comment>
<keyword evidence="6" id="KW-0325">Glycoprotein</keyword>
<evidence type="ECO:0000313" key="10">
    <source>
        <dbReference type="EMBL" id="WAQ99880.1"/>
    </source>
</evidence>
<proteinExistence type="inferred from homology"/>
<dbReference type="Proteomes" id="UP001164746">
    <property type="component" value="Chromosome 3"/>
</dbReference>
<evidence type="ECO:0000259" key="9">
    <source>
        <dbReference type="PROSITE" id="PS50095"/>
    </source>
</evidence>
<dbReference type="Gene3D" id="1.10.287.70">
    <property type="match status" value="1"/>
</dbReference>
<evidence type="ECO:0000256" key="7">
    <source>
        <dbReference type="PROSITE-ProRule" id="PRU00152"/>
    </source>
</evidence>
<dbReference type="EMBL" id="CP111014">
    <property type="protein sequence ID" value="WAQ99880.1"/>
    <property type="molecule type" value="Genomic_DNA"/>
</dbReference>
<keyword evidence="11" id="KW-1185">Reference proteome</keyword>
<feature type="transmembrane region" description="Helical" evidence="8">
    <location>
        <begin position="118"/>
        <end position="145"/>
    </location>
</feature>
<dbReference type="PANTHER" id="PTHR10877">
    <property type="entry name" value="POLYCYSTIN FAMILY MEMBER"/>
    <property type="match status" value="1"/>
</dbReference>
<evidence type="ECO:0000256" key="2">
    <source>
        <dbReference type="ARBA" id="ARBA00007200"/>
    </source>
</evidence>
<sequence>YLSHVYIKDLQAGSSWTFIYKDWLAVDRGSLLHTSATVTATSQTELRKKRQHNFMVKTSQDLRDGHLWISIFSKRARSTFTRVQRLTCALSLLLTTMLTNIMFYGVSTDDPSDQVGAAGGWVISLSAIVIGIESSLIMFPVNLLVLQLFLKLKSRPTEAEVRATSRRYKERAGFIDRLMDAGQEMAEQCYTYISLQKKNNAKSSLDIPCAHVQPDVESAGHRGIPDIQVGSDSTMDIFESTNSFLPTIQEVDETQADAVISPSMSPGDFGLADTEMAENTGSKTTFPKIRVTSESKNNGKFLPWWFLYVAWVLVLMVSLVSSYFVMLYGLKYGYQRSLEWLVSFLTGFTQSAFLTQPLKVFAIAMVLTLLFKKTVEFDDFGPEISIDEDEKYVNGVCELPEVNIPYNKPLSESLLKQIKDRIKLEWLMDMTLRDLLLYFVYLGVLLVVVHGHREVRTAYLNTLALEDVLVNPGCVNTNLCFFLEKADKVETFYQYLHEVAIPSLADMSEADHEFATPGSSHFLLGPWRIRQTRVTKGDYNSSWAHRLPKGSGAGTWWGYQSAWQLKTLPITGSLATYYGGGYVITMPADTTLHAGIVEEMWNSDWLDEHTRAVMIEFTLYNPNADLFSPMVLLFEFSRSGAILPSHQFFSTNLFHYSTDFATFVAVCEVMFLCFNISFTYFEWKKLKVLGRKAYFEDFWNYIELLQMGLSYSVVGLFFQRMLSVSSALEEYGASGETTYISFTTAIFWNSVLNYVMAFLVGLVTLKSIKLLQFNKRTFMIFDTLNHTKGMIGSFIMMAVLFTVAYASLGVLAFGTVQHGYREMFTSLMTVFNFALGVSDLPGLQGTNRILGPAFFVSFVFLVQFCFMTIFVAILNFGISESKALFEKRKNKFELVEYVLSKIKTIADSS</sequence>
<evidence type="ECO:0000256" key="6">
    <source>
        <dbReference type="ARBA" id="ARBA00023180"/>
    </source>
</evidence>
<feature type="transmembrane region" description="Helical" evidence="8">
    <location>
        <begin position="739"/>
        <end position="768"/>
    </location>
</feature>
<keyword evidence="5 8" id="KW-0472">Membrane</keyword>
<feature type="transmembrane region" description="Helical" evidence="8">
    <location>
        <begin position="305"/>
        <end position="330"/>
    </location>
</feature>
<dbReference type="Pfam" id="PF20519">
    <property type="entry name" value="Polycystin_dom"/>
    <property type="match status" value="1"/>
</dbReference>
<dbReference type="Pfam" id="PF08016">
    <property type="entry name" value="PKD_channel"/>
    <property type="match status" value="1"/>
</dbReference>
<dbReference type="InterPro" id="IPR003915">
    <property type="entry name" value="PKD_2"/>
</dbReference>
<organism evidence="10 11">
    <name type="scientific">Mya arenaria</name>
    <name type="common">Soft-shell clam</name>
    <dbReference type="NCBI Taxonomy" id="6604"/>
    <lineage>
        <taxon>Eukaryota</taxon>
        <taxon>Metazoa</taxon>
        <taxon>Spiralia</taxon>
        <taxon>Lophotrochozoa</taxon>
        <taxon>Mollusca</taxon>
        <taxon>Bivalvia</taxon>
        <taxon>Autobranchia</taxon>
        <taxon>Heteroconchia</taxon>
        <taxon>Euheterodonta</taxon>
        <taxon>Imparidentia</taxon>
        <taxon>Neoheterodontei</taxon>
        <taxon>Myida</taxon>
        <taxon>Myoidea</taxon>
        <taxon>Myidae</taxon>
        <taxon>Mya</taxon>
    </lineage>
</organism>
<feature type="non-terminal residue" evidence="10">
    <location>
        <position position="1"/>
    </location>
</feature>
<comment type="subcellular location">
    <subcellularLocation>
        <location evidence="1">Membrane</location>
        <topology evidence="1">Multi-pass membrane protein</topology>
    </subcellularLocation>
</comment>
<feature type="domain" description="PLAT" evidence="9">
    <location>
        <begin position="1"/>
        <end position="38"/>
    </location>
</feature>
<feature type="transmembrane region" description="Helical" evidence="8">
    <location>
        <begin position="660"/>
        <end position="681"/>
    </location>
</feature>
<dbReference type="PROSITE" id="PS50095">
    <property type="entry name" value="PLAT"/>
    <property type="match status" value="1"/>
</dbReference>
<dbReference type="InterPro" id="IPR046791">
    <property type="entry name" value="Polycystin_dom"/>
</dbReference>
<dbReference type="InterPro" id="IPR001024">
    <property type="entry name" value="PLAT/LH2_dom"/>
</dbReference>
<dbReference type="InterPro" id="IPR051223">
    <property type="entry name" value="Polycystin"/>
</dbReference>
<evidence type="ECO:0000256" key="3">
    <source>
        <dbReference type="ARBA" id="ARBA00022692"/>
    </source>
</evidence>
<feature type="transmembrane region" description="Helical" evidence="8">
    <location>
        <begin position="86"/>
        <end position="106"/>
    </location>
</feature>
<name>A0ABY7DU53_MYAAR</name>
<dbReference type="PRINTS" id="PR01433">
    <property type="entry name" value="POLYCYSTIN2"/>
</dbReference>
<dbReference type="InterPro" id="IPR013122">
    <property type="entry name" value="PKD1_2_channel"/>
</dbReference>
<evidence type="ECO:0000313" key="11">
    <source>
        <dbReference type="Proteomes" id="UP001164746"/>
    </source>
</evidence>